<feature type="domain" description="DNA-directed RNA polymerase III subunit RPC5 C-terminal" evidence="2">
    <location>
        <begin position="432"/>
        <end position="688"/>
    </location>
</feature>
<reference evidence="3 4" key="1">
    <citation type="submission" date="2019-09" db="EMBL/GenBank/DDBJ databases">
        <title>Bird 10,000 Genomes (B10K) Project - Family phase.</title>
        <authorList>
            <person name="Zhang G."/>
        </authorList>
    </citation>
    <scope>NUCLEOTIDE SEQUENCE [LARGE SCALE GENOMIC DNA]</scope>
    <source>
        <strain evidence="3">B10K-DU-001-78</strain>
        <tissue evidence="3">Muscle</tissue>
    </source>
</reference>
<evidence type="ECO:0000256" key="1">
    <source>
        <dbReference type="SAM" id="MobiDB-lite"/>
    </source>
</evidence>
<dbReference type="GO" id="GO:0005666">
    <property type="term" value="C:RNA polymerase III complex"/>
    <property type="evidence" value="ECO:0007669"/>
    <property type="project" value="TreeGrafter"/>
</dbReference>
<name>A0A7L1GBT2_9PICI</name>
<dbReference type="GO" id="GO:0042797">
    <property type="term" value="P:tRNA transcription by RNA polymerase III"/>
    <property type="evidence" value="ECO:0007669"/>
    <property type="project" value="TreeGrafter"/>
</dbReference>
<protein>
    <submittedName>
        <fullName evidence="3">RPC5 polymerase</fullName>
    </submittedName>
</protein>
<dbReference type="EMBL" id="VXBD01005991">
    <property type="protein sequence ID" value="NXN11312.1"/>
    <property type="molecule type" value="Genomic_DNA"/>
</dbReference>
<dbReference type="Proteomes" id="UP000557230">
    <property type="component" value="Unassembled WGS sequence"/>
</dbReference>
<keyword evidence="4" id="KW-1185">Reference proteome</keyword>
<dbReference type="Pfam" id="PF04801">
    <property type="entry name" value="RPC5"/>
    <property type="match status" value="1"/>
</dbReference>
<feature type="non-terminal residue" evidence="3">
    <location>
        <position position="1"/>
    </location>
</feature>
<dbReference type="Pfam" id="PF19725">
    <property type="entry name" value="RPC5_C"/>
    <property type="match status" value="1"/>
</dbReference>
<dbReference type="OrthoDB" id="340681at2759"/>
<evidence type="ECO:0000313" key="4">
    <source>
        <dbReference type="Proteomes" id="UP000557230"/>
    </source>
</evidence>
<evidence type="ECO:0000259" key="2">
    <source>
        <dbReference type="Pfam" id="PF19725"/>
    </source>
</evidence>
<gene>
    <name evidence="3" type="primary">Polr3e</name>
    <name evidence="3" type="ORF">INDMAC_R04832</name>
</gene>
<feature type="region of interest" description="Disordered" evidence="1">
    <location>
        <begin position="134"/>
        <end position="157"/>
    </location>
</feature>
<sequence>IDVFLARSLLEKLYLFQYPIRPASMTYDDVTHLSAKIKPKQQKVELEMAIDTLNPNYCRSKGEQIALNVDGTCTDETSTYSSKLMDKQTFCSSQAASNVSRYAAAVYKKGELHLTPLHGILQLRPSFTYLDKADAKHREREAANEGGDSSQDEAEDDVKQITVRFSRPETEQARQRRVQSYEFLQKRQAEEHWVHLHYYGLKDSRSEHERQYLFSQGHGLAENTELIKSPSEYLMMLMPPSIEEENDKPVAPSNVLSMAQLRTLPLADQIKILMKNVKVMPFANLMSLLGSGTDSTAVLRCIQQVAMLVQGNWVVKSDVLYPKDTSSPHSGVPAEVLCRGRDFVMWKFTQDRWVVRKEVAAVTKLCPEDVKDFLEHMSVARINKGWEFMLPYDEDFVKKHPDIVQRQHMLWMGIQAKLEKVYSLLKEHLTPKKQEAQSAHPLVVSGEQRVNMAKAKVKQNYGQLEKEFQKQKADMKSSDTSMEVSNIRIKEEPLSDEEPMDTSAYEGMNNGVINGLHMEEDSTDSLNGHLPGGCIDRVAQELKAFVSSTFKKQFVLTLSELKRLFNLHLASLPPGHTLFSGISDKMLQDMVLDTGCKQILVPFPPQTAASPDELKVYALWEAGDTYDQHRQVLLEIFSKNYRVRRNVIQTQLSQECGEDLNKQEVDRVLKDCCVSYGGMWYLKGTVQS</sequence>
<accession>A0A7L1GBT2</accession>
<feature type="compositionally biased region" description="Basic and acidic residues" evidence="1">
    <location>
        <begin position="134"/>
        <end position="143"/>
    </location>
</feature>
<dbReference type="PANTHER" id="PTHR12069">
    <property type="entry name" value="DNA-DIRECTED RNA POLYMERASES III 80 KDA POLYPEPTIDE RNA POLYMERASE III SUBUNIT 5"/>
    <property type="match status" value="1"/>
</dbReference>
<dbReference type="PANTHER" id="PTHR12069:SF0">
    <property type="entry name" value="DNA-DIRECTED RNA POLYMERASE III SUBUNIT RPC5"/>
    <property type="match status" value="1"/>
</dbReference>
<dbReference type="InterPro" id="IPR006886">
    <property type="entry name" value="RNA_pol_III_Rpc5"/>
</dbReference>
<organism evidence="3 4">
    <name type="scientific">Indicator maculatus</name>
    <name type="common">spotted honeyguide</name>
    <dbReference type="NCBI Taxonomy" id="545262"/>
    <lineage>
        <taxon>Eukaryota</taxon>
        <taxon>Metazoa</taxon>
        <taxon>Chordata</taxon>
        <taxon>Craniata</taxon>
        <taxon>Vertebrata</taxon>
        <taxon>Euteleostomi</taxon>
        <taxon>Archelosauria</taxon>
        <taxon>Archosauria</taxon>
        <taxon>Dinosauria</taxon>
        <taxon>Saurischia</taxon>
        <taxon>Theropoda</taxon>
        <taxon>Coelurosauria</taxon>
        <taxon>Aves</taxon>
        <taxon>Neognathae</taxon>
        <taxon>Neoaves</taxon>
        <taxon>Telluraves</taxon>
        <taxon>Coraciimorphae</taxon>
        <taxon>Piciformes</taxon>
        <taxon>Indicatoridae</taxon>
        <taxon>Indicator</taxon>
    </lineage>
</organism>
<evidence type="ECO:0000313" key="3">
    <source>
        <dbReference type="EMBL" id="NXN11312.1"/>
    </source>
</evidence>
<comment type="caution">
    <text evidence="3">The sequence shown here is derived from an EMBL/GenBank/DDBJ whole genome shotgun (WGS) entry which is preliminary data.</text>
</comment>
<feature type="non-terminal residue" evidence="3">
    <location>
        <position position="688"/>
    </location>
</feature>
<dbReference type="AlphaFoldDB" id="A0A7L1GBT2"/>
<dbReference type="InterPro" id="IPR045576">
    <property type="entry name" value="RPC5_C"/>
</dbReference>
<proteinExistence type="predicted"/>